<evidence type="ECO:0000256" key="1">
    <source>
        <dbReference type="SAM" id="SignalP"/>
    </source>
</evidence>
<organism evidence="2 3">
    <name type="scientific">Catagonus wagneri</name>
    <name type="common">Chacoan peccary</name>
    <dbReference type="NCBI Taxonomy" id="51154"/>
    <lineage>
        <taxon>Eukaryota</taxon>
        <taxon>Metazoa</taxon>
        <taxon>Chordata</taxon>
        <taxon>Craniata</taxon>
        <taxon>Vertebrata</taxon>
        <taxon>Euteleostomi</taxon>
        <taxon>Mammalia</taxon>
        <taxon>Eutheria</taxon>
        <taxon>Laurasiatheria</taxon>
        <taxon>Artiodactyla</taxon>
        <taxon>Suina</taxon>
        <taxon>Tayassuidae</taxon>
        <taxon>Catagonus</taxon>
    </lineage>
</organism>
<reference evidence="2" key="1">
    <citation type="submission" date="2025-08" db="UniProtKB">
        <authorList>
            <consortium name="Ensembl"/>
        </authorList>
    </citation>
    <scope>IDENTIFICATION</scope>
</reference>
<evidence type="ECO:0000313" key="3">
    <source>
        <dbReference type="Proteomes" id="UP000694540"/>
    </source>
</evidence>
<sequence>DFPFFFLYFFFLPSFTSSLNSSLPSSLPIILMLDSLILKWWAVEAEDLNLWYISSNSTFSCSVMTFFCFLGALPASLEHFLWVLQCYTVHL</sequence>
<dbReference type="Ensembl" id="ENSCWAT00000029320.1">
    <property type="protein sequence ID" value="ENSCWAP00000027053.1"/>
    <property type="gene ID" value="ENSCWAG00000020438.1"/>
</dbReference>
<keyword evidence="3" id="KW-1185">Reference proteome</keyword>
<reference evidence="2" key="2">
    <citation type="submission" date="2025-09" db="UniProtKB">
        <authorList>
            <consortium name="Ensembl"/>
        </authorList>
    </citation>
    <scope>IDENTIFICATION</scope>
</reference>
<name>A0A8C3YQV6_9CETA</name>
<feature type="chain" id="PRO_5034640988" evidence="1">
    <location>
        <begin position="19"/>
        <end position="91"/>
    </location>
</feature>
<feature type="signal peptide" evidence="1">
    <location>
        <begin position="1"/>
        <end position="18"/>
    </location>
</feature>
<evidence type="ECO:0000313" key="2">
    <source>
        <dbReference type="Ensembl" id="ENSCWAP00000027053.1"/>
    </source>
</evidence>
<accession>A0A8C3YQV6</accession>
<dbReference type="GeneTree" id="ENSGT00550000076308"/>
<dbReference type="AlphaFoldDB" id="A0A8C3YQV6"/>
<keyword evidence="1" id="KW-0732">Signal</keyword>
<proteinExistence type="predicted"/>
<dbReference type="Proteomes" id="UP000694540">
    <property type="component" value="Unplaced"/>
</dbReference>
<protein>
    <submittedName>
        <fullName evidence="2">Uncharacterized protein</fullName>
    </submittedName>
</protein>